<sequence length="88" mass="9523">MEVEVSAYEDALRAFRAGADAILLDNMRPAEIMQVVNKLKGKVLLVAGGEINPSNVVEYARTGVDVISSGYITHSSRALDLSMDAERI</sequence>
<dbReference type="Proteomes" id="UP000008138">
    <property type="component" value="Chromosome"/>
</dbReference>
<protein>
    <submittedName>
        <fullName evidence="4">Nicotinate-nucleotide pyrophosphorylase</fullName>
    </submittedName>
</protein>
<comment type="similarity">
    <text evidence="1">Belongs to the NadC/ModD family.</text>
</comment>
<dbReference type="Gene3D" id="3.20.20.70">
    <property type="entry name" value="Aldolase class I"/>
    <property type="match status" value="1"/>
</dbReference>
<dbReference type="InterPro" id="IPR002638">
    <property type="entry name" value="Quinolinate_PRibosylTrfase_C"/>
</dbReference>
<evidence type="ECO:0000256" key="1">
    <source>
        <dbReference type="ARBA" id="ARBA00009400"/>
    </source>
</evidence>
<dbReference type="AlphaFoldDB" id="F2L635"/>
<dbReference type="GO" id="GO:0004514">
    <property type="term" value="F:nicotinate-nucleotide diphosphorylase (carboxylating) activity"/>
    <property type="evidence" value="ECO:0007669"/>
    <property type="project" value="InterPro"/>
</dbReference>
<dbReference type="EMBL" id="CP002590">
    <property type="protein sequence ID" value="AEA13651.1"/>
    <property type="molecule type" value="Genomic_DNA"/>
</dbReference>
<dbReference type="OrthoDB" id="115072at2157"/>
<dbReference type="GO" id="GO:0005737">
    <property type="term" value="C:cytoplasm"/>
    <property type="evidence" value="ECO:0007669"/>
    <property type="project" value="TreeGrafter"/>
</dbReference>
<organism evidence="4 5">
    <name type="scientific">Thermoproteus uzoniensis (strain 768-20)</name>
    <dbReference type="NCBI Taxonomy" id="999630"/>
    <lineage>
        <taxon>Archaea</taxon>
        <taxon>Thermoproteota</taxon>
        <taxon>Thermoprotei</taxon>
        <taxon>Thermoproteales</taxon>
        <taxon>Thermoproteaceae</taxon>
        <taxon>Thermoproteus</taxon>
    </lineage>
</organism>
<dbReference type="STRING" id="999630.TUZN_2196"/>
<keyword evidence="2" id="KW-0808">Transferase</keyword>
<accession>F2L635</accession>
<dbReference type="PANTHER" id="PTHR32179:SF3">
    <property type="entry name" value="NICOTINATE-NUCLEOTIDE PYROPHOSPHORYLASE [CARBOXYLATING]"/>
    <property type="match status" value="1"/>
</dbReference>
<reference key="2">
    <citation type="submission" date="2011-03" db="EMBL/GenBank/DDBJ databases">
        <title>Complete genome sequence of the thermoacidophilic crenarchaeon Thermoproteus uzoniensis 768-20.</title>
        <authorList>
            <person name="Mardanov A.V."/>
            <person name="Gumerov V.M."/>
            <person name="Beletsky A.V."/>
            <person name="Prokofeva M.I."/>
            <person name="Bonch-Osmolovskaya E.A."/>
            <person name="Ravin N.V."/>
            <person name="Skryabin K.G."/>
        </authorList>
    </citation>
    <scope>NUCLEOTIDE SEQUENCE</scope>
    <source>
        <strain>768-20</strain>
    </source>
</reference>
<dbReference type="eggNOG" id="arCOG01482">
    <property type="taxonomic scope" value="Archaea"/>
</dbReference>
<dbReference type="GO" id="GO:0009435">
    <property type="term" value="P:NAD+ biosynthetic process"/>
    <property type="evidence" value="ECO:0007669"/>
    <property type="project" value="InterPro"/>
</dbReference>
<keyword evidence="5" id="KW-1185">Reference proteome</keyword>
<evidence type="ECO:0000313" key="4">
    <source>
        <dbReference type="EMBL" id="AEA13651.1"/>
    </source>
</evidence>
<dbReference type="InterPro" id="IPR036068">
    <property type="entry name" value="Nicotinate_pribotase-like_C"/>
</dbReference>
<dbReference type="SUPFAM" id="SSF51690">
    <property type="entry name" value="Nicotinate/Quinolinate PRTase C-terminal domain-like"/>
    <property type="match status" value="1"/>
</dbReference>
<keyword evidence="2" id="KW-0328">Glycosyltransferase</keyword>
<reference evidence="4 5" key="1">
    <citation type="journal article" date="2011" name="J. Bacteriol.">
        <title>Complete genome sequence of the thermoacidophilic crenarchaeon Thermoproteus uzoniensis 768-20.</title>
        <authorList>
            <person name="Mardanov A.V."/>
            <person name="Gumerov V.M."/>
            <person name="Beletsky A.V."/>
            <person name="Prokofeva M.I."/>
            <person name="Bonch-Osmolovskaya E.A."/>
            <person name="Ravin N.V."/>
            <person name="Skryabin K.G."/>
        </authorList>
    </citation>
    <scope>NUCLEOTIDE SEQUENCE [LARGE SCALE GENOMIC DNA]</scope>
    <source>
        <strain evidence="4 5">768-20</strain>
    </source>
</reference>
<dbReference type="PANTHER" id="PTHR32179">
    <property type="entry name" value="NICOTINATE-NUCLEOTIDE PYROPHOSPHORYLASE [CARBOXYLATING]"/>
    <property type="match status" value="1"/>
</dbReference>
<feature type="domain" description="Quinolinate phosphoribosyl transferase C-terminal" evidence="3">
    <location>
        <begin position="1"/>
        <end position="84"/>
    </location>
</feature>
<dbReference type="GO" id="GO:0034213">
    <property type="term" value="P:quinolinate catabolic process"/>
    <property type="evidence" value="ECO:0007669"/>
    <property type="project" value="TreeGrafter"/>
</dbReference>
<evidence type="ECO:0000313" key="5">
    <source>
        <dbReference type="Proteomes" id="UP000008138"/>
    </source>
</evidence>
<dbReference type="InterPro" id="IPR013785">
    <property type="entry name" value="Aldolase_TIM"/>
</dbReference>
<name>F2L635_THEU7</name>
<proteinExistence type="inferred from homology"/>
<evidence type="ECO:0000256" key="2">
    <source>
        <dbReference type="ARBA" id="ARBA00022676"/>
    </source>
</evidence>
<dbReference type="KEGG" id="tuz:TUZN_2196"/>
<dbReference type="InterPro" id="IPR027277">
    <property type="entry name" value="NadC/ModD"/>
</dbReference>
<dbReference type="Pfam" id="PF01729">
    <property type="entry name" value="QRPTase_C"/>
    <property type="match status" value="1"/>
</dbReference>
<gene>
    <name evidence="4" type="ordered locus">TUZN_2196</name>
</gene>
<dbReference type="HOGENOM" id="CLU_039622_4_1_2"/>
<evidence type="ECO:0000259" key="3">
    <source>
        <dbReference type="Pfam" id="PF01729"/>
    </source>
</evidence>